<name>A0A0A1GR96_BIFLN</name>
<dbReference type="Proteomes" id="UP000232654">
    <property type="component" value="Unassembled WGS sequence"/>
</dbReference>
<comment type="caution">
    <text evidence="4">The sequence shown here is derived from an EMBL/GenBank/DDBJ whole genome shotgun (WGS) entry which is preliminary data.</text>
</comment>
<reference evidence="2" key="3">
    <citation type="submission" date="2021-06" db="EMBL/GenBank/DDBJ databases">
        <title>Collection of gut derived symbiotic bacterial strains cultured from healthy donors.</title>
        <authorList>
            <person name="Lin H."/>
            <person name="Littmann E."/>
            <person name="Pamer E.G."/>
        </authorList>
    </citation>
    <scope>NUCLEOTIDE SEQUENCE</scope>
    <source>
        <strain evidence="2">MSK.19.9</strain>
    </source>
</reference>
<accession>A0A0A1GR96</accession>
<dbReference type="EMBL" id="JAWUDL010000020">
    <property type="protein sequence ID" value="MDW7546978.1"/>
    <property type="molecule type" value="Genomic_DNA"/>
</dbReference>
<proteinExistence type="predicted"/>
<feature type="region of interest" description="Disordered" evidence="1">
    <location>
        <begin position="30"/>
        <end position="50"/>
    </location>
</feature>
<evidence type="ECO:0000313" key="5">
    <source>
        <dbReference type="EMBL" id="SEB38495.1"/>
    </source>
</evidence>
<dbReference type="Proteomes" id="UP001195937">
    <property type="component" value="Unassembled WGS sequence"/>
</dbReference>
<evidence type="ECO:0000313" key="6">
    <source>
        <dbReference type="Proteomes" id="UP000182842"/>
    </source>
</evidence>
<evidence type="ECO:0000313" key="4">
    <source>
        <dbReference type="EMBL" id="PKC89210.1"/>
    </source>
</evidence>
<evidence type="ECO:0000313" key="3">
    <source>
        <dbReference type="EMBL" id="MDW7546978.1"/>
    </source>
</evidence>
<dbReference type="OMA" id="IDHGKYY"/>
<dbReference type="EMBL" id="JAHOFX010000003">
    <property type="protein sequence ID" value="MBV3438044.1"/>
    <property type="molecule type" value="Genomic_DNA"/>
</dbReference>
<dbReference type="AlphaFoldDB" id="A0A0A1GR96"/>
<gene>
    <name evidence="4" type="ORF">APC1503_0981</name>
    <name evidence="2" type="ORF">KSW34_03150</name>
    <name evidence="5" type="ORF">SAMN04489748_0822</name>
    <name evidence="3" type="ORF">SCX10_09130</name>
</gene>
<protein>
    <submittedName>
        <fullName evidence="4">Uncharacterized protein</fullName>
    </submittedName>
</protein>
<dbReference type="EMBL" id="PJDT01000015">
    <property type="protein sequence ID" value="PKC89210.1"/>
    <property type="molecule type" value="Genomic_DNA"/>
</dbReference>
<organism evidence="4 7">
    <name type="scientific">Bifidobacterium longum</name>
    <dbReference type="NCBI Taxonomy" id="216816"/>
    <lineage>
        <taxon>Bacteria</taxon>
        <taxon>Bacillati</taxon>
        <taxon>Actinomycetota</taxon>
        <taxon>Actinomycetes</taxon>
        <taxon>Bifidobacteriales</taxon>
        <taxon>Bifidobacteriaceae</taxon>
        <taxon>Bifidobacterium</taxon>
    </lineage>
</organism>
<evidence type="ECO:0000256" key="1">
    <source>
        <dbReference type="SAM" id="MobiDB-lite"/>
    </source>
</evidence>
<reference evidence="3" key="4">
    <citation type="submission" date="2023-10" db="EMBL/GenBank/DDBJ databases">
        <title>Supernatant from a Refined Defined Microbial Community Protects Mice from Clostridioides difficile Infection.</title>
        <authorList>
            <person name="Douchant K."/>
            <person name="He S.-M."/>
            <person name="Noordhof C."/>
            <person name="Greenlaw J."/>
            <person name="Schroeter K."/>
            <person name="Vancuren S.J."/>
            <person name="Sjaarda C."/>
            <person name="Allen-Vercoe E."/>
            <person name="Gloor G.B."/>
            <person name="Vanner S.J."/>
            <person name="Petrof E.O."/>
            <person name="Sheth P.M."/>
            <person name="Guzman M."/>
        </authorList>
    </citation>
    <scope>NUCLEOTIDE SEQUENCE</scope>
    <source>
        <strain evidence="3">16-6-I_4_FM</strain>
    </source>
</reference>
<sequence length="50" mass="5548">MNWLVDIGLFALVGICSYFGIEHHLDSKANKLSQGNEEDRRDADAQVEAA</sequence>
<evidence type="ECO:0000313" key="2">
    <source>
        <dbReference type="EMBL" id="MBV3438044.1"/>
    </source>
</evidence>
<dbReference type="RefSeq" id="WP_007054223.1">
    <property type="nucleotide sequence ID" value="NZ_AP014658.1"/>
</dbReference>
<reference evidence="5 6" key="1">
    <citation type="submission" date="2016-10" db="EMBL/GenBank/DDBJ databases">
        <authorList>
            <person name="Varghese N."/>
            <person name="Submissions S."/>
        </authorList>
    </citation>
    <scope>NUCLEOTIDE SEQUENCE [LARGE SCALE GENOMIC DNA]</scope>
    <source>
        <strain evidence="5 6">DSM 20219</strain>
    </source>
</reference>
<dbReference type="Proteomes" id="UP000182842">
    <property type="component" value="Unassembled WGS sequence"/>
</dbReference>
<dbReference type="GeneID" id="69579237"/>
<evidence type="ECO:0000313" key="7">
    <source>
        <dbReference type="Proteomes" id="UP000232654"/>
    </source>
</evidence>
<reference evidence="4 7" key="2">
    <citation type="submission" date="2017-12" db="EMBL/GenBank/DDBJ databases">
        <title>Bifidobacterium longum APC/DPC strains.</title>
        <authorList>
            <person name="Arboleya S."/>
        </authorList>
    </citation>
    <scope>NUCLEOTIDE SEQUENCE [LARGE SCALE GENOMIC DNA]</scope>
    <source>
        <strain evidence="4 7">APC1503</strain>
    </source>
</reference>
<accession>E5XZY8</accession>
<dbReference type="EMBL" id="FNRW01000002">
    <property type="protein sequence ID" value="SEB38495.1"/>
    <property type="molecule type" value="Genomic_DNA"/>
</dbReference>
<dbReference type="Proteomes" id="UP001272183">
    <property type="component" value="Unassembled WGS sequence"/>
</dbReference>